<dbReference type="Gene3D" id="1.10.490.160">
    <property type="match status" value="1"/>
</dbReference>
<evidence type="ECO:0000313" key="3">
    <source>
        <dbReference type="Proteomes" id="UP000681967"/>
    </source>
</evidence>
<dbReference type="PANTHER" id="PTHR46399:SF8">
    <property type="entry name" value="B30.2_SPRY DOMAIN-CONTAINING PROTEIN"/>
    <property type="match status" value="1"/>
</dbReference>
<dbReference type="InterPro" id="IPR015925">
    <property type="entry name" value="Ryanodine_IP3_receptor"/>
</dbReference>
<reference evidence="2" key="1">
    <citation type="submission" date="2021-02" db="EMBL/GenBank/DDBJ databases">
        <authorList>
            <person name="Nowell W R."/>
        </authorList>
    </citation>
    <scope>NUCLEOTIDE SEQUENCE</scope>
</reference>
<feature type="non-terminal residue" evidence="2">
    <location>
        <position position="1"/>
    </location>
</feature>
<dbReference type="GO" id="GO:0005790">
    <property type="term" value="C:smooth endoplasmic reticulum"/>
    <property type="evidence" value="ECO:0007669"/>
    <property type="project" value="TreeGrafter"/>
</dbReference>
<protein>
    <recommendedName>
        <fullName evidence="1">Ryanodine receptor Ryr domain-containing protein</fullName>
    </recommendedName>
</protein>
<dbReference type="GO" id="GO:0042383">
    <property type="term" value="C:sarcolemma"/>
    <property type="evidence" value="ECO:0007669"/>
    <property type="project" value="TreeGrafter"/>
</dbReference>
<comment type="caution">
    <text evidence="2">The sequence shown here is derived from an EMBL/GenBank/DDBJ whole genome shotgun (WGS) entry which is preliminary data.</text>
</comment>
<dbReference type="Pfam" id="PF02026">
    <property type="entry name" value="RyR"/>
    <property type="match status" value="1"/>
</dbReference>
<organism evidence="2 3">
    <name type="scientific">Rotaria magnacalcarata</name>
    <dbReference type="NCBI Taxonomy" id="392030"/>
    <lineage>
        <taxon>Eukaryota</taxon>
        <taxon>Metazoa</taxon>
        <taxon>Spiralia</taxon>
        <taxon>Gnathifera</taxon>
        <taxon>Rotifera</taxon>
        <taxon>Eurotatoria</taxon>
        <taxon>Bdelloidea</taxon>
        <taxon>Philodinida</taxon>
        <taxon>Philodinidae</taxon>
        <taxon>Rotaria</taxon>
    </lineage>
</organism>
<accession>A0A8S3FLR1</accession>
<name>A0A8S3FLR1_9BILA</name>
<evidence type="ECO:0000259" key="1">
    <source>
        <dbReference type="Pfam" id="PF02026"/>
    </source>
</evidence>
<dbReference type="InterPro" id="IPR003032">
    <property type="entry name" value="Ryanodine_rcpt"/>
</dbReference>
<dbReference type="GO" id="GO:0034704">
    <property type="term" value="C:calcium channel complex"/>
    <property type="evidence" value="ECO:0007669"/>
    <property type="project" value="TreeGrafter"/>
</dbReference>
<gene>
    <name evidence="2" type="ORF">BYL167_LOCUS68332</name>
</gene>
<dbReference type="EMBL" id="CAJOBH010247642">
    <property type="protein sequence ID" value="CAF5129890.1"/>
    <property type="molecule type" value="Genomic_DNA"/>
</dbReference>
<proteinExistence type="predicted"/>
<dbReference type="GO" id="GO:0030018">
    <property type="term" value="C:Z disc"/>
    <property type="evidence" value="ECO:0007669"/>
    <property type="project" value="TreeGrafter"/>
</dbReference>
<dbReference type="PANTHER" id="PTHR46399">
    <property type="entry name" value="B30.2/SPRY DOMAIN-CONTAINING PROTEIN"/>
    <property type="match status" value="1"/>
</dbReference>
<dbReference type="Proteomes" id="UP000681967">
    <property type="component" value="Unassembled WGS sequence"/>
</dbReference>
<sequence length="126" mass="14546">MYALVLIAIGSALPPDYAYSITRQDHLNDEREKVEMSRSYEPSPANISSVVLSPALEEFVKAYGESVHDQWSYAKIEQGWIYGEQINDKYRQHPNLKPYKSLDRKTVAKLEEPIRDALKSIEKIQF</sequence>
<dbReference type="GO" id="GO:0033017">
    <property type="term" value="C:sarcoplasmic reticulum membrane"/>
    <property type="evidence" value="ECO:0007669"/>
    <property type="project" value="TreeGrafter"/>
</dbReference>
<dbReference type="AlphaFoldDB" id="A0A8S3FLR1"/>
<evidence type="ECO:0000313" key="2">
    <source>
        <dbReference type="EMBL" id="CAF5129890.1"/>
    </source>
</evidence>
<feature type="domain" description="Ryanodine receptor Ryr" evidence="1">
    <location>
        <begin position="40"/>
        <end position="123"/>
    </location>
</feature>
<dbReference type="GO" id="GO:0005219">
    <property type="term" value="F:ryanodine-sensitive calcium-release channel activity"/>
    <property type="evidence" value="ECO:0007669"/>
    <property type="project" value="TreeGrafter"/>
</dbReference>
<dbReference type="GO" id="GO:0014808">
    <property type="term" value="P:release of sequestered calcium ion into cytosol by sarcoplasmic reticulum"/>
    <property type="evidence" value="ECO:0007669"/>
    <property type="project" value="TreeGrafter"/>
</dbReference>
<dbReference type="GO" id="GO:0006941">
    <property type="term" value="P:striated muscle contraction"/>
    <property type="evidence" value="ECO:0007669"/>
    <property type="project" value="TreeGrafter"/>
</dbReference>